<name>A0A4C2AFT8_EUMVA</name>
<feature type="compositionally biased region" description="Basic and acidic residues" evidence="1">
    <location>
        <begin position="55"/>
        <end position="77"/>
    </location>
</feature>
<dbReference type="Proteomes" id="UP000299102">
    <property type="component" value="Unassembled WGS sequence"/>
</dbReference>
<dbReference type="EMBL" id="BGZK01002974">
    <property type="protein sequence ID" value="GBP97627.1"/>
    <property type="molecule type" value="Genomic_DNA"/>
</dbReference>
<accession>A0A4C2AFT8</accession>
<protein>
    <submittedName>
        <fullName evidence="2">Uncharacterized protein</fullName>
    </submittedName>
</protein>
<proteinExistence type="predicted"/>
<evidence type="ECO:0000313" key="2">
    <source>
        <dbReference type="EMBL" id="GBP97627.1"/>
    </source>
</evidence>
<organism evidence="2 3">
    <name type="scientific">Eumeta variegata</name>
    <name type="common">Bagworm moth</name>
    <name type="synonym">Eumeta japonica</name>
    <dbReference type="NCBI Taxonomy" id="151549"/>
    <lineage>
        <taxon>Eukaryota</taxon>
        <taxon>Metazoa</taxon>
        <taxon>Ecdysozoa</taxon>
        <taxon>Arthropoda</taxon>
        <taxon>Hexapoda</taxon>
        <taxon>Insecta</taxon>
        <taxon>Pterygota</taxon>
        <taxon>Neoptera</taxon>
        <taxon>Endopterygota</taxon>
        <taxon>Lepidoptera</taxon>
        <taxon>Glossata</taxon>
        <taxon>Ditrysia</taxon>
        <taxon>Tineoidea</taxon>
        <taxon>Psychidae</taxon>
        <taxon>Oiketicinae</taxon>
        <taxon>Eumeta</taxon>
    </lineage>
</organism>
<gene>
    <name evidence="2" type="ORF">EVAR_102008_1</name>
</gene>
<keyword evidence="3" id="KW-1185">Reference proteome</keyword>
<evidence type="ECO:0000313" key="3">
    <source>
        <dbReference type="Proteomes" id="UP000299102"/>
    </source>
</evidence>
<reference evidence="2 3" key="1">
    <citation type="journal article" date="2019" name="Commun. Biol.">
        <title>The bagworm genome reveals a unique fibroin gene that provides high tensile strength.</title>
        <authorList>
            <person name="Kono N."/>
            <person name="Nakamura H."/>
            <person name="Ohtoshi R."/>
            <person name="Tomita M."/>
            <person name="Numata K."/>
            <person name="Arakawa K."/>
        </authorList>
    </citation>
    <scope>NUCLEOTIDE SEQUENCE [LARGE SCALE GENOMIC DNA]</scope>
</reference>
<sequence length="98" mass="10657">MDAVFNSDVNRESIAGRAALVRVTPHAARGARGEAHFNFSSEIKEHAETAPGRGAGERRGRGRGDEISPNRNKDYRTENVVSVEKAKQRAVTPGPCEQ</sequence>
<evidence type="ECO:0000256" key="1">
    <source>
        <dbReference type="SAM" id="MobiDB-lite"/>
    </source>
</evidence>
<dbReference type="AlphaFoldDB" id="A0A4C2AFT8"/>
<feature type="region of interest" description="Disordered" evidence="1">
    <location>
        <begin position="39"/>
        <end position="98"/>
    </location>
</feature>
<comment type="caution">
    <text evidence="2">The sequence shown here is derived from an EMBL/GenBank/DDBJ whole genome shotgun (WGS) entry which is preliminary data.</text>
</comment>